<reference evidence="3" key="1">
    <citation type="journal article" date="2019" name="Int. J. Syst. Evol. Microbiol.">
        <title>The Global Catalogue of Microorganisms (GCM) 10K type strain sequencing project: providing services to taxonomists for standard genome sequencing and annotation.</title>
        <authorList>
            <consortium name="The Broad Institute Genomics Platform"/>
            <consortium name="The Broad Institute Genome Sequencing Center for Infectious Disease"/>
            <person name="Wu L."/>
            <person name="Ma J."/>
        </authorList>
    </citation>
    <scope>NUCLEOTIDE SEQUENCE [LARGE SCALE GENOMIC DNA]</scope>
    <source>
        <strain evidence="3">KCTC 12708</strain>
    </source>
</reference>
<dbReference type="Pfam" id="PF13524">
    <property type="entry name" value="Glyco_trans_1_2"/>
    <property type="match status" value="1"/>
</dbReference>
<gene>
    <name evidence="2" type="ORF">GCM10008088_13800</name>
</gene>
<dbReference type="GeneID" id="94369046"/>
<dbReference type="EMBL" id="BMWY01000003">
    <property type="protein sequence ID" value="GGZ53356.1"/>
    <property type="molecule type" value="Genomic_DNA"/>
</dbReference>
<dbReference type="InterPro" id="IPR055259">
    <property type="entry name" value="YkvP/CgeB_Glyco_trans-like"/>
</dbReference>
<sequence length="374" mass="43910">MSEFKIIIYTPQELNHASYIHTGLFELEAAGEIAVEVRLNLNKRLGRYAIQDGELSTNTKPHPKTSFYELIDTTTGKKISFATDLYDFADQFSKEALEQCDFVFKRSYERKYIQKLPENLQQKIHPLGLCFGVRSSYQKTWFPFLLGILGSNLSIQTKLDRWLLQRWKTTWKSQQKHWKFIKTARKLSRFQNFTKAQKELILFQTRCFKENQQDVVEIHQQRYHLIKLLRKEFPKQFKGGFIENEFFLEKYRDAVSNVPSDPEKYLDVLKSAKIVIYTRGLANSPAWKMPEYLSQGKIIIAEPLTTELPVTLEDEVHLLYFRSDEELVTQISRVLSDEALGNRLSVNAREYFEDYISPEKNVKRILSMMGSSKL</sequence>
<accession>A0ABQ3BUY8</accession>
<organism evidence="2 3">
    <name type="scientific">Mesonia mobilis</name>
    <dbReference type="NCBI Taxonomy" id="369791"/>
    <lineage>
        <taxon>Bacteria</taxon>
        <taxon>Pseudomonadati</taxon>
        <taxon>Bacteroidota</taxon>
        <taxon>Flavobacteriia</taxon>
        <taxon>Flavobacteriales</taxon>
        <taxon>Flavobacteriaceae</taxon>
        <taxon>Mesonia</taxon>
    </lineage>
</organism>
<dbReference type="Proteomes" id="UP000615593">
    <property type="component" value="Unassembled WGS sequence"/>
</dbReference>
<feature type="domain" description="Spore protein YkvP/CgeB glycosyl transferase-like" evidence="1">
    <location>
        <begin position="259"/>
        <end position="366"/>
    </location>
</feature>
<name>A0ABQ3BUY8_9FLAO</name>
<comment type="caution">
    <text evidence="2">The sequence shown here is derived from an EMBL/GenBank/DDBJ whole genome shotgun (WGS) entry which is preliminary data.</text>
</comment>
<protein>
    <recommendedName>
        <fullName evidence="1">Spore protein YkvP/CgeB glycosyl transferase-like domain-containing protein</fullName>
    </recommendedName>
</protein>
<evidence type="ECO:0000313" key="2">
    <source>
        <dbReference type="EMBL" id="GGZ53356.1"/>
    </source>
</evidence>
<dbReference type="RefSeq" id="WP_027884261.1">
    <property type="nucleotide sequence ID" value="NZ_BMWY01000003.1"/>
</dbReference>
<dbReference type="SUPFAM" id="SSF53756">
    <property type="entry name" value="UDP-Glycosyltransferase/glycogen phosphorylase"/>
    <property type="match status" value="1"/>
</dbReference>
<dbReference type="Gene3D" id="3.40.50.2000">
    <property type="entry name" value="Glycogen Phosphorylase B"/>
    <property type="match status" value="1"/>
</dbReference>
<proteinExistence type="predicted"/>
<evidence type="ECO:0000259" key="1">
    <source>
        <dbReference type="Pfam" id="PF13524"/>
    </source>
</evidence>
<evidence type="ECO:0000313" key="3">
    <source>
        <dbReference type="Proteomes" id="UP000615593"/>
    </source>
</evidence>
<keyword evidence="3" id="KW-1185">Reference proteome</keyword>